<protein>
    <submittedName>
        <fullName evidence="2">Uncharacterized protein</fullName>
    </submittedName>
</protein>
<keyword evidence="3" id="KW-1185">Reference proteome</keyword>
<name>A0A7G2CRE3_9TRYP</name>
<evidence type="ECO:0000313" key="3">
    <source>
        <dbReference type="Proteomes" id="UP000515908"/>
    </source>
</evidence>
<evidence type="ECO:0000313" key="2">
    <source>
        <dbReference type="EMBL" id="CAD2221581.1"/>
    </source>
</evidence>
<gene>
    <name evidence="2" type="ORF">ADEAN_000911300</name>
</gene>
<feature type="region of interest" description="Disordered" evidence="1">
    <location>
        <begin position="402"/>
        <end position="423"/>
    </location>
</feature>
<sequence length="499" mass="54426">MDSSCAGYTFKETTSLLPHSFFTSRKVLFSLRKYIIHLSLSIMLPVRRFAAMAPAFLSCTRHAPLYCFQFRGTTTGGGQRKLSTSASKKADKQQTPDVQAAAGAAAAWCLRLADDQIFDESTNEELAYVAGGFLSCRVAAQYTEENGLAPEEATEMVAKGIRAFLCCEDKDLDVAFSGFPHDPLQVGLFYSTETWRSDHRKTVKVSITAAQQVMASIGYGSLSHATTNTTCNPFGVLSASFLLLFLGGYSTNCFKREDGKKIVLSSDATLSTFLNSVSATKVKGTYTNLLKHKCVSDMLFSPLQMDKERPLGWYWSFLANCLGKDNEQAFVLVNGRNAPYADVIAKSGDILFLIHCQEDAETTEMNVPAALEKMGFSSSDSPAVDAFVKGLDMNGPNLAGQLDHFMDKSAPGKSKSGSDKKVGSQRLLRGKLLTRLLMKTLGCKVAVPVLMCDAPKHDHEKTEWVQRVEKTPVQSFGWSDPAALLFTGGTITRSAEISV</sequence>
<dbReference type="EMBL" id="LR877166">
    <property type="protein sequence ID" value="CAD2221581.1"/>
    <property type="molecule type" value="Genomic_DNA"/>
</dbReference>
<proteinExistence type="predicted"/>
<organism evidence="2 3">
    <name type="scientific">Angomonas deanei</name>
    <dbReference type="NCBI Taxonomy" id="59799"/>
    <lineage>
        <taxon>Eukaryota</taxon>
        <taxon>Discoba</taxon>
        <taxon>Euglenozoa</taxon>
        <taxon>Kinetoplastea</taxon>
        <taxon>Metakinetoplastina</taxon>
        <taxon>Trypanosomatida</taxon>
        <taxon>Trypanosomatidae</taxon>
        <taxon>Strigomonadinae</taxon>
        <taxon>Angomonas</taxon>
    </lineage>
</organism>
<reference evidence="2 3" key="1">
    <citation type="submission" date="2020-08" db="EMBL/GenBank/DDBJ databases">
        <authorList>
            <person name="Newling K."/>
            <person name="Davey J."/>
            <person name="Forrester S."/>
        </authorList>
    </citation>
    <scope>NUCLEOTIDE SEQUENCE [LARGE SCALE GENOMIC DNA]</scope>
    <source>
        <strain evidence="3">Crithidia deanei Carvalho (ATCC PRA-265)</strain>
    </source>
</reference>
<dbReference type="Proteomes" id="UP000515908">
    <property type="component" value="Chromosome 22"/>
</dbReference>
<accession>A0A7G2CRE3</accession>
<evidence type="ECO:0000256" key="1">
    <source>
        <dbReference type="SAM" id="MobiDB-lite"/>
    </source>
</evidence>
<dbReference type="VEuPathDB" id="TriTrypDB:ADEAN_000911300"/>
<dbReference type="AlphaFoldDB" id="A0A7G2CRE3"/>